<dbReference type="Pfam" id="PF11659">
    <property type="entry name" value="DUF3261"/>
    <property type="match status" value="1"/>
</dbReference>
<name>A0ABX7M251_9RHOO</name>
<evidence type="ECO:0000256" key="1">
    <source>
        <dbReference type="SAM" id="SignalP"/>
    </source>
</evidence>
<sequence length="176" mass="19181">MRSWLLALLTLLAACAGPSPNEVPLGYVAPAAFGRTLTLTQQITVVAMGESRSFEAVVAIDPERIDLAALAMGRRMIAVHLDAGGLREDRSPLVPEAVSGARILRDLQLAYWPREALAAALPAGWSVEEGAHSRDVLLNGATILHIEYSGEPRWRGRTTLEHRRFGYRLTIDSEEA</sequence>
<gene>
    <name evidence="2" type="ORF">JY500_15350</name>
</gene>
<accession>A0ABX7M251</accession>
<evidence type="ECO:0000313" key="3">
    <source>
        <dbReference type="Proteomes" id="UP000663570"/>
    </source>
</evidence>
<reference evidence="2 3" key="1">
    <citation type="submission" date="2021-02" db="EMBL/GenBank/DDBJ databases">
        <title>Niveibacterium changnyeongensis HC41.</title>
        <authorList>
            <person name="Kang M."/>
        </authorList>
    </citation>
    <scope>NUCLEOTIDE SEQUENCE [LARGE SCALE GENOMIC DNA]</scope>
    <source>
        <strain evidence="2 3">HC41</strain>
    </source>
</reference>
<protein>
    <submittedName>
        <fullName evidence="2">DUF3261 domain-containing protein</fullName>
    </submittedName>
</protein>
<dbReference type="Proteomes" id="UP000663570">
    <property type="component" value="Chromosome"/>
</dbReference>
<keyword evidence="1" id="KW-0732">Signal</keyword>
<feature type="chain" id="PRO_5047034551" evidence="1">
    <location>
        <begin position="22"/>
        <end position="176"/>
    </location>
</feature>
<dbReference type="InterPro" id="IPR021675">
    <property type="entry name" value="DUF3261"/>
</dbReference>
<dbReference type="RefSeq" id="WP_206253708.1">
    <property type="nucleotide sequence ID" value="NZ_CP071060.1"/>
</dbReference>
<organism evidence="2 3">
    <name type="scientific">Niveibacterium microcysteis</name>
    <dbReference type="NCBI Taxonomy" id="2811415"/>
    <lineage>
        <taxon>Bacteria</taxon>
        <taxon>Pseudomonadati</taxon>
        <taxon>Pseudomonadota</taxon>
        <taxon>Betaproteobacteria</taxon>
        <taxon>Rhodocyclales</taxon>
        <taxon>Rhodocyclaceae</taxon>
        <taxon>Niveibacterium</taxon>
    </lineage>
</organism>
<dbReference type="PROSITE" id="PS51257">
    <property type="entry name" value="PROKAR_LIPOPROTEIN"/>
    <property type="match status" value="1"/>
</dbReference>
<evidence type="ECO:0000313" key="2">
    <source>
        <dbReference type="EMBL" id="QSI75847.1"/>
    </source>
</evidence>
<proteinExistence type="predicted"/>
<feature type="signal peptide" evidence="1">
    <location>
        <begin position="1"/>
        <end position="21"/>
    </location>
</feature>
<dbReference type="EMBL" id="CP071060">
    <property type="protein sequence ID" value="QSI75847.1"/>
    <property type="molecule type" value="Genomic_DNA"/>
</dbReference>
<keyword evidence="3" id="KW-1185">Reference proteome</keyword>